<keyword evidence="2" id="KW-0378">Hydrolase</keyword>
<dbReference type="Gene3D" id="3.40.50.1820">
    <property type="entry name" value="alpha/beta hydrolase"/>
    <property type="match status" value="1"/>
</dbReference>
<dbReference type="EMBL" id="JAERRB010000004">
    <property type="protein sequence ID" value="MBL0742488.1"/>
    <property type="molecule type" value="Genomic_DNA"/>
</dbReference>
<keyword evidence="3" id="KW-1185">Reference proteome</keyword>
<dbReference type="SUPFAM" id="SSF53474">
    <property type="entry name" value="alpha/beta-Hydrolases"/>
    <property type="match status" value="1"/>
</dbReference>
<sequence>MKELYLLSGLGADKRVYDFLDLRDYKVHHIDWIAHHDHETLEDYAGRLAQQIQAPNPILMGVSFGGMIAVEIAKQRAVEKVILISSAKTRDDIPTQFSFFKPLRLHRFIPARALRHPNALVFWFFGVDKTYEKDLLRAIMRDTDVVFFRWAIGKIVNWKNETILPHAIHIHGTNDRLIPFTTADYRIEGGGHLMIINRAKEIDALVKEII</sequence>
<gene>
    <name evidence="2" type="ORF">JI741_14770</name>
</gene>
<dbReference type="Pfam" id="PF12697">
    <property type="entry name" value="Abhydrolase_6"/>
    <property type="match status" value="1"/>
</dbReference>
<dbReference type="InterPro" id="IPR029058">
    <property type="entry name" value="AB_hydrolase_fold"/>
</dbReference>
<proteinExistence type="predicted"/>
<protein>
    <submittedName>
        <fullName evidence="2">Alpha/beta hydrolase</fullName>
    </submittedName>
</protein>
<organism evidence="2 3">
    <name type="scientific">Chryseolinea lacunae</name>
    <dbReference type="NCBI Taxonomy" id="2801331"/>
    <lineage>
        <taxon>Bacteria</taxon>
        <taxon>Pseudomonadati</taxon>
        <taxon>Bacteroidota</taxon>
        <taxon>Cytophagia</taxon>
        <taxon>Cytophagales</taxon>
        <taxon>Fulvivirgaceae</taxon>
        <taxon>Chryseolinea</taxon>
    </lineage>
</organism>
<evidence type="ECO:0000259" key="1">
    <source>
        <dbReference type="Pfam" id="PF12697"/>
    </source>
</evidence>
<dbReference type="InterPro" id="IPR000073">
    <property type="entry name" value="AB_hydrolase_1"/>
</dbReference>
<evidence type="ECO:0000313" key="3">
    <source>
        <dbReference type="Proteomes" id="UP000613030"/>
    </source>
</evidence>
<accession>A0ABS1KSN6</accession>
<name>A0ABS1KSN6_9BACT</name>
<dbReference type="Proteomes" id="UP000613030">
    <property type="component" value="Unassembled WGS sequence"/>
</dbReference>
<evidence type="ECO:0000313" key="2">
    <source>
        <dbReference type="EMBL" id="MBL0742488.1"/>
    </source>
</evidence>
<reference evidence="2 3" key="1">
    <citation type="submission" date="2021-01" db="EMBL/GenBank/DDBJ databases">
        <title>Chryseolinea sp. Jin1 Genome sequencing and assembly.</title>
        <authorList>
            <person name="Kim I."/>
        </authorList>
    </citation>
    <scope>NUCLEOTIDE SEQUENCE [LARGE SCALE GENOMIC DNA]</scope>
    <source>
        <strain evidence="2 3">Jin1</strain>
    </source>
</reference>
<feature type="domain" description="AB hydrolase-1" evidence="1">
    <location>
        <begin position="5"/>
        <end position="200"/>
    </location>
</feature>
<dbReference type="RefSeq" id="WP_202010775.1">
    <property type="nucleotide sequence ID" value="NZ_JAERRB010000004.1"/>
</dbReference>
<comment type="caution">
    <text evidence="2">The sequence shown here is derived from an EMBL/GenBank/DDBJ whole genome shotgun (WGS) entry which is preliminary data.</text>
</comment>
<dbReference type="GO" id="GO:0016787">
    <property type="term" value="F:hydrolase activity"/>
    <property type="evidence" value="ECO:0007669"/>
    <property type="project" value="UniProtKB-KW"/>
</dbReference>